<evidence type="ECO:0000313" key="2">
    <source>
        <dbReference type="Proteomes" id="UP001215712"/>
    </source>
</evidence>
<name>A0AAD6HRE4_9EURO</name>
<gene>
    <name evidence="1" type="ORF">N7493_002197</name>
</gene>
<dbReference type="AlphaFoldDB" id="A0AAD6HRE4"/>
<dbReference type="EMBL" id="JAQJAN010000003">
    <property type="protein sequence ID" value="KAJ5733411.1"/>
    <property type="molecule type" value="Genomic_DNA"/>
</dbReference>
<accession>A0AAD6HRE4</accession>
<proteinExistence type="predicted"/>
<reference evidence="1" key="1">
    <citation type="journal article" date="2023" name="IMA Fungus">
        <title>Comparative genomic study of the Penicillium genus elucidates a diverse pangenome and 15 lateral gene transfer events.</title>
        <authorList>
            <person name="Petersen C."/>
            <person name="Sorensen T."/>
            <person name="Nielsen M.R."/>
            <person name="Sondergaard T.E."/>
            <person name="Sorensen J.L."/>
            <person name="Fitzpatrick D.A."/>
            <person name="Frisvad J.C."/>
            <person name="Nielsen K.L."/>
        </authorList>
    </citation>
    <scope>NUCLEOTIDE SEQUENCE</scope>
    <source>
        <strain evidence="1">IBT 17514</strain>
    </source>
</reference>
<keyword evidence="2" id="KW-1185">Reference proteome</keyword>
<sequence>MEPGNLYMTPAEAASQVPLQIMYDYNFQFIQKPEIRILSPESQKAMKTIEVRSLQTDDARGDEWARIDTLEYPRFLGYSLKKEYCIPYRDHPDCIFELFWSPHQLLNGIAPPLENHPDEIQVTAENFIELLGKGIRLFCNGDWPQPPWPHYEDPVVFFIIRGRPRKEGEPAFVEPAPPIEEEIDPDYDIFSRDRIDRPDRFTDEYTLPYVTYEPSWATEQWRPW</sequence>
<reference evidence="1" key="2">
    <citation type="submission" date="2023-01" db="EMBL/GenBank/DDBJ databases">
        <authorList>
            <person name="Petersen C."/>
        </authorList>
    </citation>
    <scope>NUCLEOTIDE SEQUENCE</scope>
    <source>
        <strain evidence="1">IBT 17514</strain>
    </source>
</reference>
<dbReference type="Proteomes" id="UP001215712">
    <property type="component" value="Unassembled WGS sequence"/>
</dbReference>
<organism evidence="1 2">
    <name type="scientific">Penicillium malachiteum</name>
    <dbReference type="NCBI Taxonomy" id="1324776"/>
    <lineage>
        <taxon>Eukaryota</taxon>
        <taxon>Fungi</taxon>
        <taxon>Dikarya</taxon>
        <taxon>Ascomycota</taxon>
        <taxon>Pezizomycotina</taxon>
        <taxon>Eurotiomycetes</taxon>
        <taxon>Eurotiomycetidae</taxon>
        <taxon>Eurotiales</taxon>
        <taxon>Aspergillaceae</taxon>
        <taxon>Penicillium</taxon>
    </lineage>
</organism>
<evidence type="ECO:0000313" key="1">
    <source>
        <dbReference type="EMBL" id="KAJ5733411.1"/>
    </source>
</evidence>
<comment type="caution">
    <text evidence="1">The sequence shown here is derived from an EMBL/GenBank/DDBJ whole genome shotgun (WGS) entry which is preliminary data.</text>
</comment>
<protein>
    <submittedName>
        <fullName evidence="1">Uncharacterized protein</fullName>
    </submittedName>
</protein>